<dbReference type="GO" id="GO:0009007">
    <property type="term" value="F:site-specific DNA-methyltransferase (adenine-specific) activity"/>
    <property type="evidence" value="ECO:0007669"/>
    <property type="project" value="UniProtKB-EC"/>
</dbReference>
<dbReference type="Pfam" id="PF20465">
    <property type="entry name" value="MmeI_hel"/>
    <property type="match status" value="1"/>
</dbReference>
<dbReference type="RefSeq" id="WP_095996312.1">
    <property type="nucleotide sequence ID" value="NZ_NSLI01000001.1"/>
</dbReference>
<dbReference type="AlphaFoldDB" id="A0A2A2SJ10"/>
<organism evidence="8 9">
    <name type="scientific">Sphingomonas lenta</name>
    <dbReference type="NCBI Taxonomy" id="1141887"/>
    <lineage>
        <taxon>Bacteria</taxon>
        <taxon>Pseudomonadati</taxon>
        <taxon>Pseudomonadota</taxon>
        <taxon>Alphaproteobacteria</taxon>
        <taxon>Sphingomonadales</taxon>
        <taxon>Sphingomonadaceae</taxon>
        <taxon>Sphingomonas</taxon>
    </lineage>
</organism>
<dbReference type="Pfam" id="PF20473">
    <property type="entry name" value="MmeI_Mtase"/>
    <property type="match status" value="1"/>
</dbReference>
<dbReference type="SUPFAM" id="SSF53335">
    <property type="entry name" value="S-adenosyl-L-methionine-dependent methyltransferases"/>
    <property type="match status" value="1"/>
</dbReference>
<comment type="catalytic activity">
    <reaction evidence="4">
        <text>a 2'-deoxyadenosine in DNA + S-adenosyl-L-methionine = an N(6)-methyl-2'-deoxyadenosine in DNA + S-adenosyl-L-homocysteine + H(+)</text>
        <dbReference type="Rhea" id="RHEA:15197"/>
        <dbReference type="Rhea" id="RHEA-COMP:12418"/>
        <dbReference type="Rhea" id="RHEA-COMP:12419"/>
        <dbReference type="ChEBI" id="CHEBI:15378"/>
        <dbReference type="ChEBI" id="CHEBI:57856"/>
        <dbReference type="ChEBI" id="CHEBI:59789"/>
        <dbReference type="ChEBI" id="CHEBI:90615"/>
        <dbReference type="ChEBI" id="CHEBI:90616"/>
        <dbReference type="EC" id="2.1.1.72"/>
    </reaction>
</comment>
<feature type="domain" description="MmeI-like N-terminal" evidence="5">
    <location>
        <begin position="3"/>
        <end position="235"/>
    </location>
</feature>
<evidence type="ECO:0000256" key="3">
    <source>
        <dbReference type="ARBA" id="ARBA00022679"/>
    </source>
</evidence>
<comment type="caution">
    <text evidence="8">The sequence shown here is derived from an EMBL/GenBank/DDBJ whole genome shotgun (WGS) entry which is preliminary data.</text>
</comment>
<keyword evidence="9" id="KW-1185">Reference proteome</keyword>
<dbReference type="InterPro" id="IPR046819">
    <property type="entry name" value="MmeI_hel"/>
</dbReference>
<feature type="domain" description="MmeI-like helicase spacer" evidence="6">
    <location>
        <begin position="247"/>
        <end position="321"/>
    </location>
</feature>
<dbReference type="OrthoDB" id="9806213at2"/>
<dbReference type="PANTHER" id="PTHR33841">
    <property type="entry name" value="DNA METHYLTRANSFERASE YEEA-RELATED"/>
    <property type="match status" value="1"/>
</dbReference>
<evidence type="ECO:0000259" key="7">
    <source>
        <dbReference type="Pfam" id="PF20473"/>
    </source>
</evidence>
<evidence type="ECO:0000313" key="8">
    <source>
        <dbReference type="EMBL" id="PAX09205.1"/>
    </source>
</evidence>
<evidence type="ECO:0000256" key="2">
    <source>
        <dbReference type="ARBA" id="ARBA00022603"/>
    </source>
</evidence>
<evidence type="ECO:0000259" key="6">
    <source>
        <dbReference type="Pfam" id="PF20465"/>
    </source>
</evidence>
<evidence type="ECO:0000313" key="9">
    <source>
        <dbReference type="Proteomes" id="UP000218151"/>
    </source>
</evidence>
<dbReference type="EMBL" id="NSLI01000001">
    <property type="protein sequence ID" value="PAX09205.1"/>
    <property type="molecule type" value="Genomic_DNA"/>
</dbReference>
<protein>
    <recommendedName>
        <fullName evidence="1">site-specific DNA-methyltransferase (adenine-specific)</fullName>
        <ecNumber evidence="1">2.1.1.72</ecNumber>
    </recommendedName>
</protein>
<dbReference type="InterPro" id="IPR046817">
    <property type="entry name" value="MmeI_N"/>
</dbReference>
<dbReference type="Proteomes" id="UP000218151">
    <property type="component" value="Unassembled WGS sequence"/>
</dbReference>
<keyword evidence="3 8" id="KW-0808">Transferase</keyword>
<dbReference type="PANTHER" id="PTHR33841:SF1">
    <property type="entry name" value="DNA METHYLTRANSFERASE A"/>
    <property type="match status" value="1"/>
</dbReference>
<dbReference type="GO" id="GO:0032259">
    <property type="term" value="P:methylation"/>
    <property type="evidence" value="ECO:0007669"/>
    <property type="project" value="UniProtKB-KW"/>
</dbReference>
<feature type="domain" description="MmeI-like DNA-methyltransferase" evidence="7">
    <location>
        <begin position="418"/>
        <end position="706"/>
    </location>
</feature>
<dbReference type="InterPro" id="IPR002052">
    <property type="entry name" value="DNA_methylase_N6_adenine_CS"/>
</dbReference>
<keyword evidence="2 8" id="KW-0489">Methyltransferase</keyword>
<dbReference type="GO" id="GO:0003676">
    <property type="term" value="F:nucleic acid binding"/>
    <property type="evidence" value="ECO:0007669"/>
    <property type="project" value="InterPro"/>
</dbReference>
<dbReference type="InterPro" id="IPR046816">
    <property type="entry name" value="MmeI_Mtase"/>
</dbReference>
<gene>
    <name evidence="8" type="ORF">CKY28_00050</name>
</gene>
<evidence type="ECO:0000256" key="1">
    <source>
        <dbReference type="ARBA" id="ARBA00011900"/>
    </source>
</evidence>
<dbReference type="InterPro" id="IPR050953">
    <property type="entry name" value="N4_N6_ade-DNA_methylase"/>
</dbReference>
<dbReference type="EC" id="2.1.1.72" evidence="1"/>
<dbReference type="InterPro" id="IPR029063">
    <property type="entry name" value="SAM-dependent_MTases_sf"/>
</dbReference>
<sequence length="1160" mass="128179">MDVEQFIVKWRVSGGNERANTQLFVTDLAQMLGVDAPQPTQSDTALNDYVFERYVVKREIDGTESSGWIDCYKRDHFILEAKQGSAADIAAVDAQAGDSRRDLFGQTAAERFKRGMAKRGTGQWTGAMQRAAGQAAGYAKALPTEHGWPPFLLVSDIGHCIDVYARFERDGKEYAPFPDRRRFRITLEDLRDEAIRDRLRAIWTAPLSLDPSAEAARVTRGVAAHLAELARGIEARTVGTGERNADAVAAYLMRLLFTMFAEDTGLIPKKSFSALLTRVRERPENLAPQLTALWAAMDTGGFVGALGEAGETVRRFNGYLFKDTSAIPLTTPEIDVLIEAAKADWRQVEPAIFGTLLERALNPKERAKLGAHYTPRAYVERLVGPTIIEPLREDWLGARTAATEAAERGDREAARGLVEAFHTKLANTKVLDPACGTGNFLYVAMARMKELEGEVLELLEELDDERYLSELGSHTITPANFLGIEINPRAAAIAQLVLWIGYLQWHFRVNGEERMPEPPVLRDVKTIENRDALIEWDRLELERDQYGRPVTRWDGETFKKHPVTGKDVPDDAARAEVHRYVNPRAAKWPRADFIIGNPPFIGNKRMRDQLGDGYFEALRRAHQKVRGDADLVFYWWRTAAALVAQERVRRAGLITTNTLSQSSGSAIIAEALGRLNPVSLLFAIKDHPWRDLHTDAAVRVSMTVVGPGRSPGQALKVHPIDAALLETRVGVISADLSLGVDVTAAKPLRSNAGMSFMGVKLAGDGFRLSSEQRALLASAGVPEAMMPLLVAGSDVTGVASRRYVLDAFGLSEARLRDEFPAAYQHLYNAVRPGRQQLKRASYRDLWWVFAEPRPRMRRALDGLPRWIATSEVAKHRVFTFAQRERERERERVLPDGSVIVVSSDDALMLGLLSSRPHVLWSLRAAGTLEDRPRYQNSVAFDPFPFPDIPGDALRDRIRDAAEKLDALRKQVLAAHPDLTLTKLYNTLDALRAAEAAGGVLDAKAQDVAARGCVSLIRQYHDEIDAAVAEAYDWPADLPDEEVLERLVALNKERAAEEAGGKVRWLRPEFQAPGYVAPAEQVAMPLAEAAKPSAEILEWPGALPEQVVAVAGVVERAARPVAANDVARAFRGKRAATVAPVLDALAGMGRLRKLGDGRYAA</sequence>
<evidence type="ECO:0000256" key="4">
    <source>
        <dbReference type="ARBA" id="ARBA00047942"/>
    </source>
</evidence>
<name>A0A2A2SJ10_9SPHN</name>
<proteinExistence type="predicted"/>
<dbReference type="PROSITE" id="PS00092">
    <property type="entry name" value="N6_MTASE"/>
    <property type="match status" value="1"/>
</dbReference>
<reference evidence="9" key="1">
    <citation type="submission" date="2017-09" db="EMBL/GenBank/DDBJ databases">
        <authorList>
            <person name="Feng G."/>
            <person name="Zhu H."/>
        </authorList>
    </citation>
    <scope>NUCLEOTIDE SEQUENCE [LARGE SCALE GENOMIC DNA]</scope>
    <source>
        <strain evidence="9">1PNM-20</strain>
    </source>
</reference>
<accession>A0A2A2SJ10</accession>
<dbReference type="PRINTS" id="PR00507">
    <property type="entry name" value="N12N6MTFRASE"/>
</dbReference>
<evidence type="ECO:0000259" key="5">
    <source>
        <dbReference type="Pfam" id="PF20464"/>
    </source>
</evidence>
<dbReference type="Pfam" id="PF20464">
    <property type="entry name" value="MmeI_N"/>
    <property type="match status" value="1"/>
</dbReference>
<dbReference type="Gene3D" id="3.40.50.150">
    <property type="entry name" value="Vaccinia Virus protein VP39"/>
    <property type="match status" value="1"/>
</dbReference>